<dbReference type="SMART" id="SM00579">
    <property type="entry name" value="FBD"/>
    <property type="match status" value="1"/>
</dbReference>
<dbReference type="AlphaFoldDB" id="A0A9Q0R382"/>
<accession>A0A9Q0R382</accession>
<name>A0A9Q0R382_9MAGN</name>
<proteinExistence type="predicted"/>
<sequence>MNENEDMLLICLYVDDLIFTKSNPKIFEEFKKEMTHDFEMTDIGLMSYYLGIEIKQMKNGIFIFQEGFAKEMLKKFMMNDCKLINTVIEIKIMLLEDEDEEMEHSDAVIRDEYRRIPELNESEFCESQLLLFPCLTHLEKVEINGFGGRKREMELVKYLLQKSFLLNEMVIIHEKCHNDELEFLKEKLDKGEGSCTVLSMVFDERSGSGVNSEDGTSISGYVSGIGASSLVMGFQFLVGGR</sequence>
<protein>
    <recommendedName>
        <fullName evidence="1">FBD domain-containing protein</fullName>
    </recommendedName>
</protein>
<keyword evidence="3" id="KW-1185">Reference proteome</keyword>
<evidence type="ECO:0000313" key="3">
    <source>
        <dbReference type="Proteomes" id="UP001141806"/>
    </source>
</evidence>
<dbReference type="OrthoDB" id="1740642at2759"/>
<dbReference type="EMBL" id="JAMYWD010000001">
    <property type="protein sequence ID" value="KAJ4981419.1"/>
    <property type="molecule type" value="Genomic_DNA"/>
</dbReference>
<feature type="domain" description="FBD" evidence="1">
    <location>
        <begin position="133"/>
        <end position="200"/>
    </location>
</feature>
<dbReference type="Pfam" id="PF08387">
    <property type="entry name" value="FBD"/>
    <property type="match status" value="1"/>
</dbReference>
<evidence type="ECO:0000259" key="1">
    <source>
        <dbReference type="SMART" id="SM00579"/>
    </source>
</evidence>
<comment type="caution">
    <text evidence="2">The sequence shown here is derived from an EMBL/GenBank/DDBJ whole genome shotgun (WGS) entry which is preliminary data.</text>
</comment>
<organism evidence="2 3">
    <name type="scientific">Protea cynaroides</name>
    <dbReference type="NCBI Taxonomy" id="273540"/>
    <lineage>
        <taxon>Eukaryota</taxon>
        <taxon>Viridiplantae</taxon>
        <taxon>Streptophyta</taxon>
        <taxon>Embryophyta</taxon>
        <taxon>Tracheophyta</taxon>
        <taxon>Spermatophyta</taxon>
        <taxon>Magnoliopsida</taxon>
        <taxon>Proteales</taxon>
        <taxon>Proteaceae</taxon>
        <taxon>Protea</taxon>
    </lineage>
</organism>
<evidence type="ECO:0000313" key="2">
    <source>
        <dbReference type="EMBL" id="KAJ4981419.1"/>
    </source>
</evidence>
<dbReference type="Proteomes" id="UP001141806">
    <property type="component" value="Unassembled WGS sequence"/>
</dbReference>
<dbReference type="InterPro" id="IPR006566">
    <property type="entry name" value="FBD"/>
</dbReference>
<reference evidence="2" key="1">
    <citation type="journal article" date="2023" name="Plant J.">
        <title>The genome of the king protea, Protea cynaroides.</title>
        <authorList>
            <person name="Chang J."/>
            <person name="Duong T.A."/>
            <person name="Schoeman C."/>
            <person name="Ma X."/>
            <person name="Roodt D."/>
            <person name="Barker N."/>
            <person name="Li Z."/>
            <person name="Van de Peer Y."/>
            <person name="Mizrachi E."/>
        </authorList>
    </citation>
    <scope>NUCLEOTIDE SEQUENCE</scope>
    <source>
        <tissue evidence="2">Young leaves</tissue>
    </source>
</reference>
<dbReference type="Pfam" id="PF07727">
    <property type="entry name" value="RVT_2"/>
    <property type="match status" value="1"/>
</dbReference>
<gene>
    <name evidence="2" type="ORF">NE237_032256</name>
</gene>
<dbReference type="InterPro" id="IPR013103">
    <property type="entry name" value="RVT_2"/>
</dbReference>